<dbReference type="EMBL" id="VTES01000005">
    <property type="protein sequence ID" value="TYS62157.1"/>
    <property type="molecule type" value="Genomic_DNA"/>
</dbReference>
<proteinExistence type="predicted"/>
<dbReference type="CDD" id="cd04301">
    <property type="entry name" value="NAT_SF"/>
    <property type="match status" value="1"/>
</dbReference>
<dbReference type="SUPFAM" id="SSF55729">
    <property type="entry name" value="Acyl-CoA N-acyltransferases (Nat)"/>
    <property type="match status" value="1"/>
</dbReference>
<protein>
    <submittedName>
        <fullName evidence="2">GNAT family N-acetyltransferase</fullName>
    </submittedName>
</protein>
<dbReference type="RefSeq" id="WP_148950567.1">
    <property type="nucleotide sequence ID" value="NZ_VTES01000005.1"/>
</dbReference>
<keyword evidence="2" id="KW-0808">Transferase</keyword>
<name>A0A5D4SEX9_9BACI</name>
<dbReference type="PROSITE" id="PS51186">
    <property type="entry name" value="GNAT"/>
    <property type="match status" value="1"/>
</dbReference>
<sequence length="170" mass="19992">MNVTLLLCPYEDKAVLSNLIQLYRYDSSEFDGHVLSQHGLYSYKYLDHQWTEEYRRPFIVKVDGEIAGFVLVILDVPREFTKLSNEKKTNVISDFFIMRKFRGRGIGRHAAFSIFEQFKGVWEVRQTSENKPAYAFWKKVIAEFTIDSSYQEEILESNLWKGPVIVFQSN</sequence>
<evidence type="ECO:0000313" key="2">
    <source>
        <dbReference type="EMBL" id="TYS62157.1"/>
    </source>
</evidence>
<dbReference type="InterPro" id="IPR000182">
    <property type="entry name" value="GNAT_dom"/>
</dbReference>
<dbReference type="AlphaFoldDB" id="A0A5D4SEX9"/>
<dbReference type="Pfam" id="PF00583">
    <property type="entry name" value="Acetyltransf_1"/>
    <property type="match status" value="1"/>
</dbReference>
<evidence type="ECO:0000259" key="1">
    <source>
        <dbReference type="PROSITE" id="PS51186"/>
    </source>
</evidence>
<dbReference type="Proteomes" id="UP000323732">
    <property type="component" value="Unassembled WGS sequence"/>
</dbReference>
<organism evidence="2 3">
    <name type="scientific">Bacillus infantis</name>
    <dbReference type="NCBI Taxonomy" id="324767"/>
    <lineage>
        <taxon>Bacteria</taxon>
        <taxon>Bacillati</taxon>
        <taxon>Bacillota</taxon>
        <taxon>Bacilli</taxon>
        <taxon>Bacillales</taxon>
        <taxon>Bacillaceae</taxon>
        <taxon>Bacillus</taxon>
    </lineage>
</organism>
<dbReference type="Gene3D" id="3.40.630.30">
    <property type="match status" value="1"/>
</dbReference>
<dbReference type="GO" id="GO:0016747">
    <property type="term" value="F:acyltransferase activity, transferring groups other than amino-acyl groups"/>
    <property type="evidence" value="ECO:0007669"/>
    <property type="project" value="InterPro"/>
</dbReference>
<gene>
    <name evidence="2" type="ORF">FZD47_18940</name>
</gene>
<comment type="caution">
    <text evidence="2">The sequence shown here is derived from an EMBL/GenBank/DDBJ whole genome shotgun (WGS) entry which is preliminary data.</text>
</comment>
<dbReference type="InterPro" id="IPR016181">
    <property type="entry name" value="Acyl_CoA_acyltransferase"/>
</dbReference>
<evidence type="ECO:0000313" key="3">
    <source>
        <dbReference type="Proteomes" id="UP000323732"/>
    </source>
</evidence>
<feature type="domain" description="N-acetyltransferase" evidence="1">
    <location>
        <begin position="5"/>
        <end position="165"/>
    </location>
</feature>
<accession>A0A5D4SEX9</accession>
<reference evidence="2 3" key="1">
    <citation type="submission" date="2019-08" db="EMBL/GenBank/DDBJ databases">
        <title>Bacillus genomes from the desert of Cuatro Cienegas, Coahuila.</title>
        <authorList>
            <person name="Olmedo-Alvarez G."/>
        </authorList>
    </citation>
    <scope>NUCLEOTIDE SEQUENCE [LARGE SCALE GENOMIC DNA]</scope>
    <source>
        <strain evidence="2 3">CH37_1T</strain>
    </source>
</reference>